<reference evidence="2 3" key="1">
    <citation type="submission" date="2014-11" db="EMBL/GenBank/DDBJ databases">
        <title>Genome sequence and analysis of novel Kurthia sp.</title>
        <authorList>
            <person name="Lawson J.N."/>
            <person name="Gonzalez J.E."/>
            <person name="Rinauldi L."/>
            <person name="Xuan Z."/>
            <person name="Firman A."/>
            <person name="Shaddox L."/>
            <person name="Trudeau A."/>
            <person name="Shah S."/>
            <person name="Reiman D."/>
        </authorList>
    </citation>
    <scope>NUCLEOTIDE SEQUENCE [LARGE SCALE GENOMIC DNA]</scope>
    <source>
        <strain evidence="2 3">3B1D</strain>
    </source>
</reference>
<sequence>MNEQQLLDKGYRKYSGENIDVFFNASICEHSANCVKGNGDVFNTKRKPWILADNASADEVARVIDTCPSGALHYIRKGDA</sequence>
<dbReference type="EMBL" id="JTFC01000012">
    <property type="protein sequence ID" value="RUS57766.1"/>
    <property type="molecule type" value="Genomic_DNA"/>
</dbReference>
<feature type="domain" description="Divergent 4Fe-4S mono-cluster" evidence="1">
    <location>
        <begin position="14"/>
        <end position="77"/>
    </location>
</feature>
<evidence type="ECO:0000313" key="3">
    <source>
        <dbReference type="Proteomes" id="UP000288623"/>
    </source>
</evidence>
<comment type="caution">
    <text evidence="2">The sequence shown here is derived from an EMBL/GenBank/DDBJ whole genome shotgun (WGS) entry which is preliminary data.</text>
</comment>
<evidence type="ECO:0000313" key="2">
    <source>
        <dbReference type="EMBL" id="RUS57766.1"/>
    </source>
</evidence>
<name>A0A433RWU2_9BACL</name>
<proteinExistence type="predicted"/>
<dbReference type="Pfam" id="PF06902">
    <property type="entry name" value="Fer4_19"/>
    <property type="match status" value="1"/>
</dbReference>
<keyword evidence="3" id="KW-1185">Reference proteome</keyword>
<evidence type="ECO:0000259" key="1">
    <source>
        <dbReference type="Pfam" id="PF06902"/>
    </source>
</evidence>
<accession>A0A433RWU2</accession>
<dbReference type="OrthoDB" id="9793389at2"/>
<protein>
    <recommendedName>
        <fullName evidence="1">Divergent 4Fe-4S mono-cluster domain-containing protein</fullName>
    </recommendedName>
</protein>
<dbReference type="Proteomes" id="UP000288623">
    <property type="component" value="Unassembled WGS sequence"/>
</dbReference>
<dbReference type="AlphaFoldDB" id="A0A433RWU2"/>
<gene>
    <name evidence="2" type="ORF">QI30_04210</name>
</gene>
<organism evidence="2 3">
    <name type="scientific">Candidatus Kurthia intestinigallinarum</name>
    <dbReference type="NCBI Taxonomy" id="1562256"/>
    <lineage>
        <taxon>Bacteria</taxon>
        <taxon>Bacillati</taxon>
        <taxon>Bacillota</taxon>
        <taxon>Bacilli</taxon>
        <taxon>Bacillales</taxon>
        <taxon>Caryophanaceae</taxon>
        <taxon>Kurthia</taxon>
    </lineage>
</organism>
<dbReference type="RefSeq" id="WP_126989707.1">
    <property type="nucleotide sequence ID" value="NZ_JTFC01000012.1"/>
</dbReference>
<dbReference type="InterPro" id="IPR010693">
    <property type="entry name" value="Divergent_4Fe-4S_mono-cluster"/>
</dbReference>